<protein>
    <submittedName>
        <fullName evidence="1">Uncharacterized protein</fullName>
    </submittedName>
</protein>
<accession>A0A059F329</accession>
<evidence type="ECO:0000313" key="2">
    <source>
        <dbReference type="Proteomes" id="UP000030655"/>
    </source>
</evidence>
<evidence type="ECO:0000313" key="1">
    <source>
        <dbReference type="EMBL" id="KCZ81502.1"/>
    </source>
</evidence>
<reference evidence="2" key="1">
    <citation type="submission" date="2013-02" db="EMBL/GenBank/DDBJ databases">
        <authorList>
            <consortium name="The Broad Institute Genome Sequencing Platform"/>
            <person name="Cuomo C."/>
            <person name="Becnel J."/>
            <person name="Sanscrainte N."/>
            <person name="Walker B."/>
            <person name="Young S.K."/>
            <person name="Zeng Q."/>
            <person name="Gargeya S."/>
            <person name="Fitzgerald M."/>
            <person name="Haas B."/>
            <person name="Abouelleil A."/>
            <person name="Alvarado L."/>
            <person name="Arachchi H.M."/>
            <person name="Berlin A.M."/>
            <person name="Chapman S.B."/>
            <person name="Dewar J."/>
            <person name="Goldberg J."/>
            <person name="Griggs A."/>
            <person name="Gujja S."/>
            <person name="Hansen M."/>
            <person name="Howarth C."/>
            <person name="Imamovic A."/>
            <person name="Larimer J."/>
            <person name="McCowan C."/>
            <person name="Murphy C."/>
            <person name="Neiman D."/>
            <person name="Pearson M."/>
            <person name="Priest M."/>
            <person name="Roberts A."/>
            <person name="Saif S."/>
            <person name="Shea T."/>
            <person name="Sisk P."/>
            <person name="Sykes S."/>
            <person name="Wortman J."/>
            <person name="Nusbaum C."/>
            <person name="Birren B."/>
        </authorList>
    </citation>
    <scope>NUCLEOTIDE SEQUENCE [LARGE SCALE GENOMIC DNA]</scope>
    <source>
        <strain evidence="2">PRA339</strain>
    </source>
</reference>
<dbReference type="OrthoDB" id="2195889at2759"/>
<sequence>MDNSKSEKLVQLVCGIKNKLEKIIKLNEYLVEFNFRIETLLISLDEVSIHIEPSTQKIEEVEVKEESIITLQSDASIKEISLDELLIKIENVIKAPASYKQCIEKIVRFIYKGNGASHDELIKKCGVSKYRCIEVINLLGKSSPQFLHKNTDKGIFYYLNLKIK</sequence>
<name>A0A059F329_9MICR</name>
<gene>
    <name evidence="1" type="ORF">H312_01080</name>
</gene>
<dbReference type="AlphaFoldDB" id="A0A059F329"/>
<organism evidence="1 2">
    <name type="scientific">Anncaliia algerae PRA339</name>
    <dbReference type="NCBI Taxonomy" id="1288291"/>
    <lineage>
        <taxon>Eukaryota</taxon>
        <taxon>Fungi</taxon>
        <taxon>Fungi incertae sedis</taxon>
        <taxon>Microsporidia</taxon>
        <taxon>Tubulinosematoidea</taxon>
        <taxon>Tubulinosematidae</taxon>
        <taxon>Anncaliia</taxon>
    </lineage>
</organism>
<keyword evidence="2" id="KW-1185">Reference proteome</keyword>
<dbReference type="VEuPathDB" id="MicrosporidiaDB:H312_01080"/>
<dbReference type="EMBL" id="KK365141">
    <property type="protein sequence ID" value="KCZ81502.1"/>
    <property type="molecule type" value="Genomic_DNA"/>
</dbReference>
<proteinExistence type="predicted"/>
<reference evidence="1 2" key="2">
    <citation type="submission" date="2014-03" db="EMBL/GenBank/DDBJ databases">
        <title>The Genome Sequence of Anncaliia algerae insect isolate PRA339.</title>
        <authorList>
            <consortium name="The Broad Institute Genome Sequencing Platform"/>
            <consortium name="The Broad Institute Genome Sequencing Center for Infectious Disease"/>
            <person name="Cuomo C."/>
            <person name="Becnel J."/>
            <person name="Sanscrainte N."/>
            <person name="Walker B."/>
            <person name="Young S.K."/>
            <person name="Zeng Q."/>
            <person name="Gargeya S."/>
            <person name="Fitzgerald M."/>
            <person name="Haas B."/>
            <person name="Abouelleil A."/>
            <person name="Alvarado L."/>
            <person name="Arachchi H.M."/>
            <person name="Berlin A.M."/>
            <person name="Chapman S.B."/>
            <person name="Dewar J."/>
            <person name="Goldberg J."/>
            <person name="Griggs A."/>
            <person name="Gujja S."/>
            <person name="Hansen M."/>
            <person name="Howarth C."/>
            <person name="Imamovic A."/>
            <person name="Larimer J."/>
            <person name="McCowan C."/>
            <person name="Murphy C."/>
            <person name="Neiman D."/>
            <person name="Pearson M."/>
            <person name="Priest M."/>
            <person name="Roberts A."/>
            <person name="Saif S."/>
            <person name="Shea T."/>
            <person name="Sisk P."/>
            <person name="Sykes S."/>
            <person name="Wortman J."/>
            <person name="Nusbaum C."/>
            <person name="Birren B."/>
        </authorList>
    </citation>
    <scope>NUCLEOTIDE SEQUENCE [LARGE SCALE GENOMIC DNA]</scope>
    <source>
        <strain evidence="1 2">PRA339</strain>
    </source>
</reference>
<dbReference type="Proteomes" id="UP000030655">
    <property type="component" value="Unassembled WGS sequence"/>
</dbReference>
<dbReference type="HOGENOM" id="CLU_131614_0_0_1"/>